<evidence type="ECO:0000313" key="2">
    <source>
        <dbReference type="EMBL" id="ACD84292.1"/>
    </source>
</evidence>
<sequence>MGMGRKIPRNLRDMSIFPNRKADEALSIDSSTMGTKAKLTHTALSQKKRAVNKKDP</sequence>
<dbReference type="KEGG" id="min:Minf_2238"/>
<name>B3DZV7_METI4</name>
<accession>B3DZV7</accession>
<evidence type="ECO:0000256" key="1">
    <source>
        <dbReference type="SAM" id="MobiDB-lite"/>
    </source>
</evidence>
<organism evidence="2 3">
    <name type="scientific">Methylacidiphilum infernorum (isolate V4)</name>
    <name type="common">Methylokorus infernorum (strain V4)</name>
    <dbReference type="NCBI Taxonomy" id="481448"/>
    <lineage>
        <taxon>Bacteria</taxon>
        <taxon>Pseudomonadati</taxon>
        <taxon>Verrucomicrobiota</taxon>
        <taxon>Methylacidiphilae</taxon>
        <taxon>Methylacidiphilales</taxon>
        <taxon>Methylacidiphilaceae</taxon>
        <taxon>Methylacidiphilum (ex Ratnadevi et al. 2023)</taxon>
    </lineage>
</organism>
<proteinExistence type="predicted"/>
<protein>
    <submittedName>
        <fullName evidence="2">Uncharacterized protein</fullName>
    </submittedName>
</protein>
<dbReference type="STRING" id="481448.Minf_2238"/>
<gene>
    <name evidence="2" type="ordered locus">Minf_2238</name>
</gene>
<feature type="region of interest" description="Disordered" evidence="1">
    <location>
        <begin position="37"/>
        <end position="56"/>
    </location>
</feature>
<reference evidence="2 3" key="1">
    <citation type="journal article" date="2008" name="Biol. Direct">
        <title>Complete genome sequence of the extremely acidophilic methanotroph isolate V4, Methylacidiphilum infernorum, a representative of the bacterial phylum Verrucomicrobia.</title>
        <authorList>
            <person name="Hou S."/>
            <person name="Makarova K.S."/>
            <person name="Saw J.H."/>
            <person name="Senin P."/>
            <person name="Ly B.V."/>
            <person name="Zhou Z."/>
            <person name="Ren Y."/>
            <person name="Wang J."/>
            <person name="Galperin M.Y."/>
            <person name="Omelchenko M.V."/>
            <person name="Wolf Y.I."/>
            <person name="Yutin N."/>
            <person name="Koonin E.V."/>
            <person name="Stott M.B."/>
            <person name="Mountain B.W."/>
            <person name="Crowe M.A."/>
            <person name="Smirnova A.V."/>
            <person name="Dunfield P.F."/>
            <person name="Feng L."/>
            <person name="Wang L."/>
            <person name="Alam M."/>
        </authorList>
    </citation>
    <scope>NUCLEOTIDE SEQUENCE [LARGE SCALE GENOMIC DNA]</scope>
    <source>
        <strain evidence="3">Isolate V4</strain>
    </source>
</reference>
<dbReference type="AlphaFoldDB" id="B3DZV7"/>
<evidence type="ECO:0000313" key="3">
    <source>
        <dbReference type="Proteomes" id="UP000009149"/>
    </source>
</evidence>
<dbReference type="EMBL" id="CP000975">
    <property type="protein sequence ID" value="ACD84292.1"/>
    <property type="molecule type" value="Genomic_DNA"/>
</dbReference>
<dbReference type="HOGENOM" id="CLU_3009120_0_0_0"/>
<feature type="compositionally biased region" description="Basic residues" evidence="1">
    <location>
        <begin position="46"/>
        <end position="56"/>
    </location>
</feature>
<dbReference type="Proteomes" id="UP000009149">
    <property type="component" value="Chromosome"/>
</dbReference>